<dbReference type="Gene3D" id="3.40.50.300">
    <property type="entry name" value="P-loop containing nucleotide triphosphate hydrolases"/>
    <property type="match status" value="2"/>
</dbReference>
<keyword evidence="8" id="KW-0539">Nucleus</keyword>
<evidence type="ECO:0000256" key="8">
    <source>
        <dbReference type="ARBA" id="ARBA00023242"/>
    </source>
</evidence>
<keyword evidence="4" id="KW-0378">Hydrolase</keyword>
<feature type="region of interest" description="Disordered" evidence="9">
    <location>
        <begin position="1"/>
        <end position="43"/>
    </location>
</feature>
<feature type="compositionally biased region" description="Low complexity" evidence="9">
    <location>
        <begin position="725"/>
        <end position="750"/>
    </location>
</feature>
<accession>A0A811VBQ0</accession>
<dbReference type="Gene3D" id="1.20.120.850">
    <property type="entry name" value="SWI2/SNF2 ATPases, N-terminal domain"/>
    <property type="match status" value="1"/>
</dbReference>
<evidence type="ECO:0000259" key="10">
    <source>
        <dbReference type="PROSITE" id="PS51192"/>
    </source>
</evidence>
<keyword evidence="5" id="KW-0347">Helicase</keyword>
<reference evidence="12" key="1">
    <citation type="submission" date="2020-11" db="EMBL/GenBank/DDBJ databases">
        <authorList>
            <person name="Whitehead M."/>
        </authorList>
    </citation>
    <scope>NUCLEOTIDE SEQUENCE</scope>
    <source>
        <strain evidence="12">EGII</strain>
    </source>
</reference>
<feature type="region of interest" description="Disordered" evidence="9">
    <location>
        <begin position="1399"/>
        <end position="1418"/>
    </location>
</feature>
<dbReference type="Pfam" id="PF00271">
    <property type="entry name" value="Helicase_C"/>
    <property type="match status" value="1"/>
</dbReference>
<dbReference type="EMBL" id="CAJHJT010000056">
    <property type="protein sequence ID" value="CAD7012411.1"/>
    <property type="molecule type" value="Genomic_DNA"/>
</dbReference>
<keyword evidence="3" id="KW-0547">Nucleotide-binding</keyword>
<feature type="region of interest" description="Disordered" evidence="9">
    <location>
        <begin position="723"/>
        <end position="794"/>
    </location>
</feature>
<dbReference type="InterPro" id="IPR014001">
    <property type="entry name" value="Helicase_ATP-bd"/>
</dbReference>
<dbReference type="PANTHER" id="PTHR45797:SF1">
    <property type="entry name" value="HELICASE ARIP4"/>
    <property type="match status" value="1"/>
</dbReference>
<dbReference type="InterPro" id="IPR038718">
    <property type="entry name" value="SNF2-like_sf"/>
</dbReference>
<dbReference type="InterPro" id="IPR000330">
    <property type="entry name" value="SNF2_N"/>
</dbReference>
<evidence type="ECO:0000313" key="13">
    <source>
        <dbReference type="Proteomes" id="UP000606786"/>
    </source>
</evidence>
<evidence type="ECO:0000256" key="1">
    <source>
        <dbReference type="ARBA" id="ARBA00004123"/>
    </source>
</evidence>
<evidence type="ECO:0000256" key="4">
    <source>
        <dbReference type="ARBA" id="ARBA00022801"/>
    </source>
</evidence>
<keyword evidence="13" id="KW-1185">Reference proteome</keyword>
<dbReference type="PROSITE" id="PS51194">
    <property type="entry name" value="HELICASE_CTER"/>
    <property type="match status" value="1"/>
</dbReference>
<organism evidence="12 13">
    <name type="scientific">Ceratitis capitata</name>
    <name type="common">Mediterranean fruit fly</name>
    <name type="synonym">Tephritis capitata</name>
    <dbReference type="NCBI Taxonomy" id="7213"/>
    <lineage>
        <taxon>Eukaryota</taxon>
        <taxon>Metazoa</taxon>
        <taxon>Ecdysozoa</taxon>
        <taxon>Arthropoda</taxon>
        <taxon>Hexapoda</taxon>
        <taxon>Insecta</taxon>
        <taxon>Pterygota</taxon>
        <taxon>Neoptera</taxon>
        <taxon>Endopterygota</taxon>
        <taxon>Diptera</taxon>
        <taxon>Brachycera</taxon>
        <taxon>Muscomorpha</taxon>
        <taxon>Tephritoidea</taxon>
        <taxon>Tephritidae</taxon>
        <taxon>Ceratitis</taxon>
        <taxon>Ceratitis</taxon>
    </lineage>
</organism>
<protein>
    <submittedName>
        <fullName evidence="12">(Mediterranean fruit fly) hypothetical protein</fullName>
    </submittedName>
</protein>
<dbReference type="GO" id="GO:0004386">
    <property type="term" value="F:helicase activity"/>
    <property type="evidence" value="ECO:0007669"/>
    <property type="project" value="UniProtKB-KW"/>
</dbReference>
<dbReference type="GO" id="GO:0005634">
    <property type="term" value="C:nucleus"/>
    <property type="evidence" value="ECO:0007669"/>
    <property type="project" value="UniProtKB-SubCell"/>
</dbReference>
<dbReference type="PANTHER" id="PTHR45797">
    <property type="entry name" value="RAD54-LIKE"/>
    <property type="match status" value="1"/>
</dbReference>
<dbReference type="PROSITE" id="PS51192">
    <property type="entry name" value="HELICASE_ATP_BIND_1"/>
    <property type="match status" value="1"/>
</dbReference>
<proteinExistence type="inferred from homology"/>
<dbReference type="GO" id="GO:0016887">
    <property type="term" value="F:ATP hydrolysis activity"/>
    <property type="evidence" value="ECO:0007669"/>
    <property type="project" value="InterPro"/>
</dbReference>
<comment type="subcellular location">
    <subcellularLocation>
        <location evidence="1">Nucleus</location>
    </subcellularLocation>
</comment>
<dbReference type="SUPFAM" id="SSF52540">
    <property type="entry name" value="P-loop containing nucleoside triphosphate hydrolases"/>
    <property type="match status" value="2"/>
</dbReference>
<dbReference type="InterPro" id="IPR049730">
    <property type="entry name" value="SNF2/RAD54-like_C"/>
</dbReference>
<dbReference type="SMART" id="SM00490">
    <property type="entry name" value="HELICc"/>
    <property type="match status" value="1"/>
</dbReference>
<dbReference type="GO" id="GO:0003677">
    <property type="term" value="F:DNA binding"/>
    <property type="evidence" value="ECO:0007669"/>
    <property type="project" value="UniProtKB-KW"/>
</dbReference>
<evidence type="ECO:0000256" key="9">
    <source>
        <dbReference type="SAM" id="MobiDB-lite"/>
    </source>
</evidence>
<evidence type="ECO:0000259" key="11">
    <source>
        <dbReference type="PROSITE" id="PS51194"/>
    </source>
</evidence>
<evidence type="ECO:0000256" key="6">
    <source>
        <dbReference type="ARBA" id="ARBA00022840"/>
    </source>
</evidence>
<evidence type="ECO:0000256" key="3">
    <source>
        <dbReference type="ARBA" id="ARBA00022741"/>
    </source>
</evidence>
<feature type="region of interest" description="Disordered" evidence="9">
    <location>
        <begin position="215"/>
        <end position="238"/>
    </location>
</feature>
<feature type="compositionally biased region" description="Basic and acidic residues" evidence="9">
    <location>
        <begin position="755"/>
        <end position="767"/>
    </location>
</feature>
<keyword evidence="6" id="KW-0067">ATP-binding</keyword>
<dbReference type="InterPro" id="IPR001650">
    <property type="entry name" value="Helicase_C-like"/>
</dbReference>
<keyword evidence="7" id="KW-0238">DNA-binding</keyword>
<dbReference type="CDD" id="cd18069">
    <property type="entry name" value="DEXHc_ARIP4"/>
    <property type="match status" value="1"/>
</dbReference>
<comment type="similarity">
    <text evidence="2">Belongs to the SNF2/RAD54 helicase family.</text>
</comment>
<comment type="caution">
    <text evidence="12">The sequence shown here is derived from an EMBL/GenBank/DDBJ whole genome shotgun (WGS) entry which is preliminary data.</text>
</comment>
<feature type="compositionally biased region" description="Basic and acidic residues" evidence="9">
    <location>
        <begin position="1402"/>
        <end position="1418"/>
    </location>
</feature>
<evidence type="ECO:0000256" key="7">
    <source>
        <dbReference type="ARBA" id="ARBA00023125"/>
    </source>
</evidence>
<dbReference type="InterPro" id="IPR044573">
    <property type="entry name" value="ARIP4_DEXHc"/>
</dbReference>
<evidence type="ECO:0000256" key="2">
    <source>
        <dbReference type="ARBA" id="ARBA00007025"/>
    </source>
</evidence>
<feature type="region of interest" description="Disordered" evidence="9">
    <location>
        <begin position="87"/>
        <end position="113"/>
    </location>
</feature>
<dbReference type="Proteomes" id="UP000606786">
    <property type="component" value="Unassembled WGS sequence"/>
</dbReference>
<dbReference type="Pfam" id="PF00176">
    <property type="entry name" value="SNF2-rel_dom"/>
    <property type="match status" value="1"/>
</dbReference>
<dbReference type="InterPro" id="IPR044574">
    <property type="entry name" value="ARIP4-like"/>
</dbReference>
<dbReference type="InterPro" id="IPR027417">
    <property type="entry name" value="P-loop_NTPase"/>
</dbReference>
<feature type="compositionally biased region" description="Polar residues" evidence="9">
    <location>
        <begin position="220"/>
        <end position="235"/>
    </location>
</feature>
<dbReference type="GO" id="GO:0005524">
    <property type="term" value="F:ATP binding"/>
    <property type="evidence" value="ECO:0007669"/>
    <property type="project" value="UniProtKB-KW"/>
</dbReference>
<name>A0A811VBQ0_CERCA</name>
<evidence type="ECO:0000313" key="12">
    <source>
        <dbReference type="EMBL" id="CAD7012411.1"/>
    </source>
</evidence>
<feature type="domain" description="Helicase ATP-binding" evidence="10">
    <location>
        <begin position="382"/>
        <end position="592"/>
    </location>
</feature>
<dbReference type="Gene3D" id="3.40.50.10810">
    <property type="entry name" value="Tandem AAA-ATPase domain"/>
    <property type="match status" value="1"/>
</dbReference>
<feature type="domain" description="Helicase C-terminal" evidence="11">
    <location>
        <begin position="1007"/>
        <end position="1180"/>
    </location>
</feature>
<dbReference type="CDD" id="cd18793">
    <property type="entry name" value="SF2_C_SNF"/>
    <property type="match status" value="1"/>
</dbReference>
<dbReference type="OrthoDB" id="2020972at2759"/>
<sequence>MDSQNHMDTYNEHAAMNPPPTARPTEPFQPFLRPDISGVNPEDPYGQYLRNQESFLLNDMNAKQSLDMLKQQTSALEALGGYPCIGSTIPPPNSSSNTYSNDNFGAKRKKDTTDANDEFTAKLANNNMSAEEKKTANMRKNIRDVFDENQLDTNTLAAQREESERLARVAEQQKIIRETQRQAAVNRSFVRTQNKVLSLLQSGTTFAKVTSETPFEEIDTASTESEQNASPQSALPSIVSADDKIASKVESETVELQKDVAAISPTPVDDEDDDAVKPAEEQVISDVVTIEDSSSEDDCIMLSDDEEEMDDEEEVDDPSNSGLHVKDLYNVADEQGRILVNIGHPEGEDDIFVAPQIARTIKPHQIGGVRFLFDNIIESTKRFKSSSGFGCILSHSMGLGKTLQVICFCDIFLRHTPSKTVLCVMPINTLQNWVSEFNMWLPRYSDNPDYVRPRQFDVFILNDQHKTLSARAKVILKWAEEGGVLLIGYELFRLLALKLMTTRKRRNGKAGTCERSGTEMNRRLMESVHQALVKPGPDLVICDEGHRIKNAHAGISLALKQIRTRRRIVLTGYPLQNNLLEYWCMVDFVRPNYLGTRNEFCNMFERPIQNGQCIDSTPEDRKLMRYRAHVLHSLLLGFVQRRSHVVLQQTLPKKLEYVILTRMTTFQRQLYDTFMNDIVRTKSVPNPLKAFAVCCKIWNHPDVLYSFLKRKEIDLELEMEESETISEPVAASAGPATITTTSIPSSATTSLAVGDEEKPTPLEEKPTIESSGGGTICEDVKPKEDPNSVANSPATECKPLEQQVVGQMEQREGQTLVVNKPNTEFTNLMKSSLLSDPYNQQQNDVPSYLAGHGNNYWQESNVNYFNYQSVSDNIDPLSKPNYVGMVPQRAEEINTNETPEGAGSSQIVDLDTKEIKTVETDIDMTLCPVIKNEALGDNNSILAGGEDGAAAAGAEALMEDIKNFTSSNAMGNDKDVGKVKADDTTMHDWAIDLMKKYRPGLVENSPKMEIFFCILNESVRMGDRVLLFSQSLLTLNLIETFLQMTRMPDSDMCWRRGVSYFRLDGSTTSQERERLVNEFNSNTGVKLFLISTRAGSLGINLVGANRVIVFDASWNPCHDTQAVYRIYRYGQIKPCFVYRIVMDKCLEKKIYDRQIKKQGMSDRVVDECNPDAHLSIRDITNLCHDYDDDEKSQSETPEFCTPLDSFEDILIRKIVEQHKTGLSKEPFFHESLLIDRKEKKLSQAEKRQAHRGYEMEKKASVKQTFSMPIKNQYRIVRNDGTIVTRPVASIRPMQTTKTTTTTKSGGLRTTRWIPAEVWQRQGMTAQEMTLPLDVVIPTHSNDKSNIILKSGQRVMVLKSAKGIYMQLESGKIIAIRTSSKAAEVNKTDKDEVIDITNEADGTTEKKGEDGKIENANQKESDNATKGIINILLLLSNLQDLTTALKLPINYQAVMTNVLIAIPRNCWMPNQLKAKNSHNNINIKQICKCKRTI</sequence>
<gene>
    <name evidence="12" type="ORF">CCAP1982_LOCUS20497</name>
</gene>
<evidence type="ECO:0000256" key="5">
    <source>
        <dbReference type="ARBA" id="ARBA00022806"/>
    </source>
</evidence>
<dbReference type="SMART" id="SM00487">
    <property type="entry name" value="DEXDc"/>
    <property type="match status" value="1"/>
</dbReference>